<evidence type="ECO:0000259" key="2">
    <source>
        <dbReference type="Pfam" id="PF01827"/>
    </source>
</evidence>
<keyword evidence="4" id="KW-1185">Reference proteome</keyword>
<dbReference type="Pfam" id="PF00646">
    <property type="entry name" value="F-box"/>
    <property type="match status" value="1"/>
</dbReference>
<proteinExistence type="predicted"/>
<evidence type="ECO:0000313" key="3">
    <source>
        <dbReference type="EMBL" id="CAB60445.1"/>
    </source>
</evidence>
<evidence type="ECO:0000313" key="5">
    <source>
        <dbReference type="WormBase" id="Y67A10A.4"/>
    </source>
</evidence>
<dbReference type="CTD" id="178378"/>
<dbReference type="AlphaFoldDB" id="Q9U1V5"/>
<feature type="domain" description="F-box" evidence="1">
    <location>
        <begin position="18"/>
        <end position="57"/>
    </location>
</feature>
<accession>Q9U1V5</accession>
<dbReference type="InterPro" id="IPR040161">
    <property type="entry name" value="FB224"/>
</dbReference>
<protein>
    <submittedName>
        <fullName evidence="3">DUF38 domain-containing protein</fullName>
    </submittedName>
</protein>
<dbReference type="FunCoup" id="Q9U1V5">
    <property type="interactions" value="171"/>
</dbReference>
<dbReference type="OrthoDB" id="5910763at2759"/>
<evidence type="ECO:0000313" key="4">
    <source>
        <dbReference type="Proteomes" id="UP000001940"/>
    </source>
</evidence>
<dbReference type="AGR" id="WB:WBGene00013453"/>
<dbReference type="UCSC" id="Y67A10A.4">
    <property type="organism name" value="c. elegans"/>
</dbReference>
<dbReference type="InterPro" id="IPR001810">
    <property type="entry name" value="F-box_dom"/>
</dbReference>
<reference evidence="3 4" key="1">
    <citation type="journal article" date="1998" name="Science">
        <title>Genome sequence of the nematode C. elegans: a platform for investigating biology.</title>
        <authorList>
            <consortium name="The C. elegans sequencing consortium"/>
            <person name="Sulson J.E."/>
            <person name="Waterston R."/>
        </authorList>
    </citation>
    <scope>NUCLEOTIDE SEQUENCE [LARGE SCALE GENOMIC DNA]</scope>
    <source>
        <strain evidence="3 4">Bristol N2</strain>
    </source>
</reference>
<dbReference type="Proteomes" id="UP000001940">
    <property type="component" value="Chromosome IV"/>
</dbReference>
<organism evidence="3 4">
    <name type="scientific">Caenorhabditis elegans</name>
    <dbReference type="NCBI Taxonomy" id="6239"/>
    <lineage>
        <taxon>Eukaryota</taxon>
        <taxon>Metazoa</taxon>
        <taxon>Ecdysozoa</taxon>
        <taxon>Nematoda</taxon>
        <taxon>Chromadorea</taxon>
        <taxon>Rhabditida</taxon>
        <taxon>Rhabditina</taxon>
        <taxon>Rhabditomorpha</taxon>
        <taxon>Rhabditoidea</taxon>
        <taxon>Rhabditidae</taxon>
        <taxon>Peloderinae</taxon>
        <taxon>Caenorhabditis</taxon>
    </lineage>
</organism>
<dbReference type="PANTHER" id="PTHR23015:SF4">
    <property type="entry name" value="DUF38 DOMAIN-CONTAINING PROTEIN-RELATED"/>
    <property type="match status" value="1"/>
</dbReference>
<dbReference type="InterPro" id="IPR002900">
    <property type="entry name" value="DUF38/FTH_CAE_spp"/>
</dbReference>
<dbReference type="PhylomeDB" id="Q9U1V5"/>
<dbReference type="EMBL" id="BX284604">
    <property type="protein sequence ID" value="CAB60445.1"/>
    <property type="molecule type" value="Genomic_DNA"/>
</dbReference>
<dbReference type="CDD" id="cd22150">
    <property type="entry name" value="F-box_CeFBXA-like"/>
    <property type="match status" value="1"/>
</dbReference>
<dbReference type="RefSeq" id="NP_502739.1">
    <property type="nucleotide sequence ID" value="NM_070338.6"/>
</dbReference>
<dbReference type="PANTHER" id="PTHR23015">
    <property type="entry name" value="UNCHARACTERIZED C.ELEGANS PROTEIN"/>
    <property type="match status" value="1"/>
</dbReference>
<dbReference type="PaxDb" id="6239-Y67A10A.4"/>
<dbReference type="Bgee" id="WBGene00013453">
    <property type="expression patterns" value="Expressed in embryo and 4 other cell types or tissues"/>
</dbReference>
<feature type="domain" description="DUF38" evidence="2">
    <location>
        <begin position="136"/>
        <end position="267"/>
    </location>
</feature>
<dbReference type="HOGENOM" id="CLU_030831_3_1_1"/>
<dbReference type="STRING" id="6239.Y67A10A.4.1"/>
<name>Q9U1V5_CAEEL</name>
<sequence>MVNDGQEIDLLEPTTLKLSDLPFDIIHEIVGKMTTFERLRTRYLFRNYCNAVETVGFNTVKFWFSRYSSKLILDDIEINYKDIGGSCDVYSSDTRKKIQGGNHLELAFGYLQSFLKSPHFKVETLFVHFSDVMRDETLEMFKTIRGLRVKNAVFENLNEYEYAQILQAFKPCKLRNITLSNFGFISLERVVHLKQWKGAKKLTAIGGSYSLPIESLFNFDDFHIDLLTFTEEDAIKIKDILTESDTFRRGIINFPNTKMKKFAKPFDTLYVDGKADLTIKANNAVFNISFGSKYFSIKKLAKF</sequence>
<dbReference type="InParanoid" id="Q9U1V5"/>
<dbReference type="KEGG" id="cel:CELE_Y67A10A.4"/>
<dbReference type="Pfam" id="PF01827">
    <property type="entry name" value="FTH"/>
    <property type="match status" value="1"/>
</dbReference>
<gene>
    <name evidence="3 5" type="primary">fbxa-83</name>
    <name evidence="3" type="ORF">CELE_Y67A10A.4</name>
    <name evidence="5" type="ORF">Y67A10A.4</name>
</gene>
<dbReference type="WormBase" id="Y67A10A.4">
    <property type="protein sequence ID" value="CE24565"/>
    <property type="gene ID" value="WBGene00013453"/>
    <property type="gene designation" value="fbxa-83"/>
</dbReference>
<evidence type="ECO:0000259" key="1">
    <source>
        <dbReference type="Pfam" id="PF00646"/>
    </source>
</evidence>
<dbReference type="GeneID" id="178378"/>